<evidence type="ECO:0000313" key="3">
    <source>
        <dbReference type="Proteomes" id="UP001595829"/>
    </source>
</evidence>
<reference evidence="3" key="1">
    <citation type="journal article" date="2019" name="Int. J. Syst. Evol. Microbiol.">
        <title>The Global Catalogue of Microorganisms (GCM) 10K type strain sequencing project: providing services to taxonomists for standard genome sequencing and annotation.</title>
        <authorList>
            <consortium name="The Broad Institute Genomics Platform"/>
            <consortium name="The Broad Institute Genome Sequencing Center for Infectious Disease"/>
            <person name="Wu L."/>
            <person name="Ma J."/>
        </authorList>
    </citation>
    <scope>NUCLEOTIDE SEQUENCE [LARGE SCALE GENOMIC DNA]</scope>
    <source>
        <strain evidence="3">CGMCC 4.1648</strain>
    </source>
</reference>
<comment type="caution">
    <text evidence="2">The sequence shown here is derived from an EMBL/GenBank/DDBJ whole genome shotgun (WGS) entry which is preliminary data.</text>
</comment>
<gene>
    <name evidence="2" type="ORF">ACFPM3_06380</name>
</gene>
<keyword evidence="1" id="KW-1133">Transmembrane helix</keyword>
<protein>
    <submittedName>
        <fullName evidence="2">Uncharacterized protein</fullName>
    </submittedName>
</protein>
<organism evidence="2 3">
    <name type="scientific">Streptomyces coeruleoprunus</name>
    <dbReference type="NCBI Taxonomy" id="285563"/>
    <lineage>
        <taxon>Bacteria</taxon>
        <taxon>Bacillati</taxon>
        <taxon>Actinomycetota</taxon>
        <taxon>Actinomycetes</taxon>
        <taxon>Kitasatosporales</taxon>
        <taxon>Streptomycetaceae</taxon>
        <taxon>Streptomyces</taxon>
    </lineage>
</organism>
<name>A0ABV9XC77_9ACTN</name>
<proteinExistence type="predicted"/>
<dbReference type="Proteomes" id="UP001595829">
    <property type="component" value="Unassembled WGS sequence"/>
</dbReference>
<feature type="transmembrane region" description="Helical" evidence="1">
    <location>
        <begin position="125"/>
        <end position="143"/>
    </location>
</feature>
<feature type="transmembrane region" description="Helical" evidence="1">
    <location>
        <begin position="244"/>
        <end position="270"/>
    </location>
</feature>
<evidence type="ECO:0000313" key="2">
    <source>
        <dbReference type="EMBL" id="MFC5021775.1"/>
    </source>
</evidence>
<dbReference type="EMBL" id="JBHSJD010000002">
    <property type="protein sequence ID" value="MFC5021775.1"/>
    <property type="molecule type" value="Genomic_DNA"/>
</dbReference>
<feature type="transmembrane region" description="Helical" evidence="1">
    <location>
        <begin position="149"/>
        <end position="172"/>
    </location>
</feature>
<evidence type="ECO:0000256" key="1">
    <source>
        <dbReference type="SAM" id="Phobius"/>
    </source>
</evidence>
<dbReference type="RefSeq" id="WP_345693717.1">
    <property type="nucleotide sequence ID" value="NZ_BAABIT010000001.1"/>
</dbReference>
<accession>A0ABV9XC77</accession>
<keyword evidence="3" id="KW-1185">Reference proteome</keyword>
<keyword evidence="1" id="KW-0472">Membrane</keyword>
<sequence>MSITSHIPVLHAGGETVALVENDALIVRRPHERTHIPLKAISRVVAEGRSVTIELTAAPTTELTHVHRVWDVVDAAAAVAFADAVNAALPGRPEETEAIDGADLVSGERLYQPSYRNWLRRMKRGALVATLVAIGSCVLVGLMGSPAAMIFIIPFSFFGIPILTFGAFLAYAPVEERYLRKHGVRTAAIRLQGQPGRYAYTDPGGVVRTVQHSIPTWSIEAAYDPRDPGRVLPLQSRGRRIRDALLVVLILGIGLLFAGGAVAAVVGAFLGTFDSLT</sequence>
<keyword evidence="1" id="KW-0812">Transmembrane</keyword>